<gene>
    <name evidence="3" type="ORF">JOF56_011625</name>
</gene>
<evidence type="ECO:0000313" key="4">
    <source>
        <dbReference type="Proteomes" id="UP001519332"/>
    </source>
</evidence>
<comment type="caution">
    <text evidence="3">The sequence shown here is derived from an EMBL/GenBank/DDBJ whole genome shotgun (WGS) entry which is preliminary data.</text>
</comment>
<proteinExistence type="predicted"/>
<evidence type="ECO:0000256" key="1">
    <source>
        <dbReference type="SAM" id="Coils"/>
    </source>
</evidence>
<keyword evidence="4" id="KW-1185">Reference proteome</keyword>
<feature type="compositionally biased region" description="Basic and acidic residues" evidence="2">
    <location>
        <begin position="344"/>
        <end position="355"/>
    </location>
</feature>
<evidence type="ECO:0000313" key="3">
    <source>
        <dbReference type="EMBL" id="MBP2331240.1"/>
    </source>
</evidence>
<evidence type="ECO:0008006" key="5">
    <source>
        <dbReference type="Google" id="ProtNLM"/>
    </source>
</evidence>
<organism evidence="3 4">
    <name type="scientific">Kibdelosporangium banguiense</name>
    <dbReference type="NCBI Taxonomy" id="1365924"/>
    <lineage>
        <taxon>Bacteria</taxon>
        <taxon>Bacillati</taxon>
        <taxon>Actinomycetota</taxon>
        <taxon>Actinomycetes</taxon>
        <taxon>Pseudonocardiales</taxon>
        <taxon>Pseudonocardiaceae</taxon>
        <taxon>Kibdelosporangium</taxon>
    </lineage>
</organism>
<dbReference type="Proteomes" id="UP001519332">
    <property type="component" value="Unassembled WGS sequence"/>
</dbReference>
<dbReference type="Pfam" id="PF06152">
    <property type="entry name" value="Phage_min_cap2"/>
    <property type="match status" value="1"/>
</dbReference>
<dbReference type="EMBL" id="JAGINW010000001">
    <property type="protein sequence ID" value="MBP2331240.1"/>
    <property type="molecule type" value="Genomic_DNA"/>
</dbReference>
<dbReference type="RefSeq" id="WP_209647857.1">
    <property type="nucleotide sequence ID" value="NZ_JAGINW010000001.1"/>
</dbReference>
<feature type="coiled-coil region" evidence="1">
    <location>
        <begin position="288"/>
        <end position="315"/>
    </location>
</feature>
<evidence type="ECO:0000256" key="2">
    <source>
        <dbReference type="SAM" id="MobiDB-lite"/>
    </source>
</evidence>
<protein>
    <recommendedName>
        <fullName evidence="5">Phage minor capsid protein 2</fullName>
    </recommendedName>
</protein>
<reference evidence="3 4" key="1">
    <citation type="submission" date="2021-03" db="EMBL/GenBank/DDBJ databases">
        <title>Sequencing the genomes of 1000 actinobacteria strains.</title>
        <authorList>
            <person name="Klenk H.-P."/>
        </authorList>
    </citation>
    <scope>NUCLEOTIDE SEQUENCE [LARGE SCALE GENOMIC DNA]</scope>
    <source>
        <strain evidence="3 4">DSM 46670</strain>
    </source>
</reference>
<accession>A0ABS4U3N9</accession>
<feature type="region of interest" description="Disordered" evidence="2">
    <location>
        <begin position="331"/>
        <end position="386"/>
    </location>
</feature>
<keyword evidence="1" id="KW-0175">Coiled coil</keyword>
<name>A0ABS4U3N9_9PSEU</name>
<sequence>MARGVDPTAAGDALKALLDTWDAAAERMLAAVARRLAQGIEQDGWAEVKARQVLSVRDELRTILARLDATVPEQAARALDEAYKLGWQVVASRDLPVAIGTRPGLVQQLIEWLVGQLGGMFLPVLRAQTDLFQVAIGQTEALMATGTITRRDAVAQVVDRLLAAGHDRFQDRAGRRWHLDSYARMAGRTAAQQAAVEGGLAELQAEGVDIVQLSDSPRECSLCRPWERELLSITGRSVGTEVDGKRVTATIAEARAAGVWHPNCTHRADEVIPGLTDVHRPAKHNPDGYEEQQRLRQLERKARELKRRLAAAQAFGDTTTARALRQKVKANSAAIKQHAVETGQNRRGDRERPVDGGKSLRRTPAAGQSSSRPSTAVGPQAPTVGLPAGEERRLAHERAENQLPPLRKATAEDLDARLTRATEAEDYERLDAIVAEMERREQVAARRAERERAHEEERWAQLDALINQGHSEEEAVAEVFGRSVERQRRDRAITELRSQGYTGKGFDELARRSFRDFVYGRYIEAENVTRGQLLTPEARAAGIDPHSLFVGPAARARAHASDELKAWWDLNGRVTLEQYKVDLLGDTTGSLRAQFRTGGEDWLR</sequence>
<dbReference type="InterPro" id="IPR009319">
    <property type="entry name" value="Phage_A118_VSP1"/>
</dbReference>